<keyword evidence="2" id="KW-1185">Reference proteome</keyword>
<evidence type="ECO:0000313" key="1">
    <source>
        <dbReference type="EMBL" id="KAF0707874.1"/>
    </source>
</evidence>
<dbReference type="Proteomes" id="UP000478052">
    <property type="component" value="Unassembled WGS sequence"/>
</dbReference>
<reference evidence="1 2" key="1">
    <citation type="submission" date="2019-08" db="EMBL/GenBank/DDBJ databases">
        <title>Whole genome of Aphis craccivora.</title>
        <authorList>
            <person name="Voronova N.V."/>
            <person name="Shulinski R.S."/>
            <person name="Bandarenka Y.V."/>
            <person name="Zhorov D.G."/>
            <person name="Warner D."/>
        </authorList>
    </citation>
    <scope>NUCLEOTIDE SEQUENCE [LARGE SCALE GENOMIC DNA]</scope>
    <source>
        <strain evidence="1">180601</strain>
        <tissue evidence="1">Whole Body</tissue>
    </source>
</reference>
<proteinExistence type="predicted"/>
<comment type="caution">
    <text evidence="1">The sequence shown here is derived from an EMBL/GenBank/DDBJ whole genome shotgun (WGS) entry which is preliminary data.</text>
</comment>
<organism evidence="1 2">
    <name type="scientific">Aphis craccivora</name>
    <name type="common">Cowpea aphid</name>
    <dbReference type="NCBI Taxonomy" id="307492"/>
    <lineage>
        <taxon>Eukaryota</taxon>
        <taxon>Metazoa</taxon>
        <taxon>Ecdysozoa</taxon>
        <taxon>Arthropoda</taxon>
        <taxon>Hexapoda</taxon>
        <taxon>Insecta</taxon>
        <taxon>Pterygota</taxon>
        <taxon>Neoptera</taxon>
        <taxon>Paraneoptera</taxon>
        <taxon>Hemiptera</taxon>
        <taxon>Sternorrhyncha</taxon>
        <taxon>Aphidomorpha</taxon>
        <taxon>Aphidoidea</taxon>
        <taxon>Aphididae</taxon>
        <taxon>Aphidini</taxon>
        <taxon>Aphis</taxon>
        <taxon>Aphis</taxon>
    </lineage>
</organism>
<protein>
    <submittedName>
        <fullName evidence="1">Uncharacterized protein</fullName>
    </submittedName>
</protein>
<dbReference type="AlphaFoldDB" id="A0A6G0VST1"/>
<gene>
    <name evidence="1" type="ORF">FWK35_00036533</name>
</gene>
<accession>A0A6G0VST1</accession>
<dbReference type="EMBL" id="VUJU01012365">
    <property type="protein sequence ID" value="KAF0707874.1"/>
    <property type="molecule type" value="Genomic_DNA"/>
</dbReference>
<name>A0A6G0VST1_APHCR</name>
<feature type="non-terminal residue" evidence="1">
    <location>
        <position position="1"/>
    </location>
</feature>
<sequence>FLELYQKLIPIKCKQDLIEVENLLTNESTFKVNLGKRMFGYSGEDVGRFMRQVLDSMFSAQFSTKISYTGKCHNKTTPNSKKVALSLLKIYNLITETCHKKFPNCSNELIRKQSDSWLRHCTQRLNQQKQRLLEVNELESIQLPHDDEENIM</sequence>
<evidence type="ECO:0000313" key="2">
    <source>
        <dbReference type="Proteomes" id="UP000478052"/>
    </source>
</evidence>